<proteinExistence type="predicted"/>
<name>A0AAD0QV12_PSEDL</name>
<dbReference type="AlphaFoldDB" id="A0AAD0QV12"/>
<dbReference type="GeneID" id="49612347"/>
<evidence type="ECO:0000313" key="2">
    <source>
        <dbReference type="Proteomes" id="UP000256503"/>
    </source>
</evidence>
<dbReference type="EMBL" id="CP031146">
    <property type="protein sequence ID" value="AXM94832.1"/>
    <property type="molecule type" value="Genomic_DNA"/>
</dbReference>
<dbReference type="Proteomes" id="UP000256503">
    <property type="component" value="Chromosome"/>
</dbReference>
<gene>
    <name evidence="1" type="ORF">DVB73_02840</name>
</gene>
<organism evidence="1 2">
    <name type="scientific">Pseudomonas plecoglossicida</name>
    <dbReference type="NCBI Taxonomy" id="70775"/>
    <lineage>
        <taxon>Bacteria</taxon>
        <taxon>Pseudomonadati</taxon>
        <taxon>Pseudomonadota</taxon>
        <taxon>Gammaproteobacteria</taxon>
        <taxon>Pseudomonadales</taxon>
        <taxon>Pseudomonadaceae</taxon>
        <taxon>Pseudomonas</taxon>
    </lineage>
</organism>
<accession>A0AAD0QV12</accession>
<reference evidence="1 2" key="1">
    <citation type="submission" date="2018-07" db="EMBL/GenBank/DDBJ databases">
        <title>Complete genome sequence of a Pseudomonas plecoglossicida strain pathogenic to the marine fish, Larimichthys crocea.</title>
        <authorList>
            <person name="Tao Z."/>
        </authorList>
    </citation>
    <scope>NUCLEOTIDE SEQUENCE [LARGE SCALE GENOMIC DNA]</scope>
    <source>
        <strain evidence="1 2">XSDHY-P</strain>
    </source>
</reference>
<sequence length="186" mass="21022">MELFQGARAADSSEEIDKNVWKREIRCVTQFMDFYPKDVSATRQNVASKKLESQVFKASEARGTISDEVMEWMLATLPNLPLSPHLMHLIAMYLMIARHSARPMWQVLGARSSVGRVDQFMRNAQGIWLESHFKNGTSVPLPTAFGQAFERYLLYLNIDPSQPLPASNLFPREDSVGAYDLRGLGA</sequence>
<dbReference type="RefSeq" id="WP_016391690.1">
    <property type="nucleotide sequence ID" value="NZ_CP031146.1"/>
</dbReference>
<protein>
    <submittedName>
        <fullName evidence="1">Uncharacterized protein</fullName>
    </submittedName>
</protein>
<evidence type="ECO:0000313" key="1">
    <source>
        <dbReference type="EMBL" id="AXM94832.1"/>
    </source>
</evidence>